<proteinExistence type="predicted"/>
<organism evidence="2 3">
    <name type="scientific">Plasmodium falciparum Vietnam Oak-Knoll</name>
    <name type="common">FVO</name>
    <dbReference type="NCBI Taxonomy" id="1036723"/>
    <lineage>
        <taxon>Eukaryota</taxon>
        <taxon>Sar</taxon>
        <taxon>Alveolata</taxon>
        <taxon>Apicomplexa</taxon>
        <taxon>Aconoidasida</taxon>
        <taxon>Haemosporida</taxon>
        <taxon>Plasmodiidae</taxon>
        <taxon>Plasmodium</taxon>
        <taxon>Plasmodium (Laverania)</taxon>
    </lineage>
</organism>
<accession>A0A024VFT7</accession>
<dbReference type="OrthoDB" id="374963at2759"/>
<gene>
    <name evidence="2" type="ORF">PFFVO_00059</name>
</gene>
<feature type="signal peptide" evidence="1">
    <location>
        <begin position="1"/>
        <end position="22"/>
    </location>
</feature>
<dbReference type="EMBL" id="KI925007">
    <property type="protein sequence ID" value="ETW21055.1"/>
    <property type="molecule type" value="Genomic_DNA"/>
</dbReference>
<protein>
    <recommendedName>
        <fullName evidence="4">6-Cys domain-containing protein</fullName>
    </recommendedName>
</protein>
<evidence type="ECO:0000313" key="2">
    <source>
        <dbReference type="EMBL" id="ETW21055.1"/>
    </source>
</evidence>
<feature type="chain" id="PRO_5001539130" description="6-Cys domain-containing protein" evidence="1">
    <location>
        <begin position="23"/>
        <end position="399"/>
    </location>
</feature>
<reference evidence="2 3" key="2">
    <citation type="submission" date="2013-02" db="EMBL/GenBank/DDBJ databases">
        <title>The Genome Sequence of Plasmodium falciparum Vietnam Oak-Knoll (FVO).</title>
        <authorList>
            <consortium name="The Broad Institute Genome Sequencing Platform"/>
            <consortium name="The Broad Institute Genome Sequencing Center for Infectious Disease"/>
            <person name="Neafsey D."/>
            <person name="Cheeseman I."/>
            <person name="Volkman S."/>
            <person name="Adams J."/>
            <person name="Walker B."/>
            <person name="Young S.K."/>
            <person name="Zeng Q."/>
            <person name="Gargeya S."/>
            <person name="Fitzgerald M."/>
            <person name="Haas B."/>
            <person name="Abouelleil A."/>
            <person name="Alvarado L."/>
            <person name="Arachchi H.M."/>
            <person name="Berlin A.M."/>
            <person name="Chapman S.B."/>
            <person name="Dewar J."/>
            <person name="Goldberg J."/>
            <person name="Griggs A."/>
            <person name="Gujja S."/>
            <person name="Hansen M."/>
            <person name="Howarth C."/>
            <person name="Imamovic A."/>
            <person name="Larimer J."/>
            <person name="McCowan C."/>
            <person name="Murphy C."/>
            <person name="Neiman D."/>
            <person name="Pearson M."/>
            <person name="Priest M."/>
            <person name="Roberts A."/>
            <person name="Saif S."/>
            <person name="Shea T."/>
            <person name="Sisk P."/>
            <person name="Sykes S."/>
            <person name="Wortman J."/>
            <person name="Nusbaum C."/>
            <person name="Birren B."/>
        </authorList>
    </citation>
    <scope>NUCLEOTIDE SEQUENCE [LARGE SCALE GENOMIC DNA]</scope>
    <source>
        <strain evidence="3">Vietnam Oak-Knoll (FVO)</strain>
    </source>
</reference>
<dbReference type="Proteomes" id="UP000030690">
    <property type="component" value="Unassembled WGS sequence"/>
</dbReference>
<evidence type="ECO:0000256" key="1">
    <source>
        <dbReference type="SAM" id="SignalP"/>
    </source>
</evidence>
<keyword evidence="1" id="KW-0732">Signal</keyword>
<evidence type="ECO:0008006" key="4">
    <source>
        <dbReference type="Google" id="ProtNLM"/>
    </source>
</evidence>
<dbReference type="AlphaFoldDB" id="A0A024VFT7"/>
<name>A0A024VFT7_PLAFA</name>
<reference evidence="2 3" key="1">
    <citation type="submission" date="2013-02" db="EMBL/GenBank/DDBJ databases">
        <title>The Genome Annotation of Plasmodium falciparum Vietnam Oak-Knoll (FVO).</title>
        <authorList>
            <consortium name="The Broad Institute Genome Sequencing Platform"/>
            <consortium name="The Broad Institute Genome Sequencing Center for Infectious Disease"/>
            <person name="Neafsey D."/>
            <person name="Hoffman S."/>
            <person name="Volkman S."/>
            <person name="Rosenthal P."/>
            <person name="Walker B."/>
            <person name="Young S.K."/>
            <person name="Zeng Q."/>
            <person name="Gargeya S."/>
            <person name="Fitzgerald M."/>
            <person name="Haas B."/>
            <person name="Abouelleil A."/>
            <person name="Allen A.W."/>
            <person name="Alvarado L."/>
            <person name="Arachchi H.M."/>
            <person name="Berlin A.M."/>
            <person name="Chapman S.B."/>
            <person name="Gainer-Dewar J."/>
            <person name="Goldberg J."/>
            <person name="Griggs A."/>
            <person name="Gujja S."/>
            <person name="Hansen M."/>
            <person name="Howarth C."/>
            <person name="Imamovic A."/>
            <person name="Ireland A."/>
            <person name="Larimer J."/>
            <person name="McCowan C."/>
            <person name="Murphy C."/>
            <person name="Pearson M."/>
            <person name="Poon T.W."/>
            <person name="Priest M."/>
            <person name="Roberts A."/>
            <person name="Saif S."/>
            <person name="Shea T."/>
            <person name="Sisk P."/>
            <person name="Sykes S."/>
            <person name="Wortman J."/>
            <person name="Nusbaum C."/>
            <person name="Birren B."/>
        </authorList>
    </citation>
    <scope>NUCLEOTIDE SEQUENCE [LARGE SCALE GENOMIC DNA]</scope>
    <source>
        <strain evidence="3">Vietnam Oak-Knoll (FVO)</strain>
    </source>
</reference>
<evidence type="ECO:0000313" key="3">
    <source>
        <dbReference type="Proteomes" id="UP000030690"/>
    </source>
</evidence>
<sequence length="399" mass="47616">MIQFIKCFLLFILLYSSDIIISINPSTLIQNHLYMYQTNNSINEENIYNMKKFSKLPIAENTRNIRHSTNDLYYEHSLNLEKPNEHFTLHNIKLICQQIYHNQPNQLNLRILAVLLSTSYKQENISNIFQNLCNNGLSCLFTIQLSKNKTFVDQNKIVHLKIIDTDDLKRNKNNNIRHKITVYYICEDLKYKNQKQQESNEFKYVFNYEQLAFLKCENYLTVQVEKLVGINYNKEFHNLNPEYISFYCSQRVICNTHIEDLYKEDDKKRKNYIFYELTYRCVPPKVCSFCGNNSTCKLEKLYNKEKEITQFYNNVEYNDSGVFDRLLLNKEEEEERNKTSFVANLEYNAINYDIDDMITVGSNTYHILEICKCSKDYVQEGSSCVKKEKDKIYIRYAKK</sequence>